<evidence type="ECO:0000313" key="2">
    <source>
        <dbReference type="Proteomes" id="UP000651482"/>
    </source>
</evidence>
<dbReference type="EMBL" id="JACRSN010000016">
    <property type="protein sequence ID" value="MBC8534359.1"/>
    <property type="molecule type" value="Genomic_DNA"/>
</dbReference>
<proteinExistence type="predicted"/>
<protein>
    <submittedName>
        <fullName evidence="1">Uncharacterized protein</fullName>
    </submittedName>
</protein>
<dbReference type="Proteomes" id="UP000651482">
    <property type="component" value="Unassembled WGS sequence"/>
</dbReference>
<dbReference type="AlphaFoldDB" id="A0A926DBL5"/>
<gene>
    <name evidence="1" type="ORF">IAG03_10235</name>
</gene>
<keyword evidence="2" id="KW-1185">Reference proteome</keyword>
<comment type="caution">
    <text evidence="1">The sequence shown here is derived from an EMBL/GenBank/DDBJ whole genome shotgun (WGS) entry which is preliminary data.</text>
</comment>
<name>A0A926DBL5_9FIRM</name>
<organism evidence="1 2">
    <name type="scientific">Yeguia hominis</name>
    <dbReference type="NCBI Taxonomy" id="2763662"/>
    <lineage>
        <taxon>Bacteria</taxon>
        <taxon>Bacillati</taxon>
        <taxon>Bacillota</taxon>
        <taxon>Clostridia</taxon>
        <taxon>Eubacteriales</taxon>
        <taxon>Yeguiaceae</taxon>
        <taxon>Yeguia</taxon>
    </lineage>
</organism>
<reference evidence="1" key="1">
    <citation type="submission" date="2020-08" db="EMBL/GenBank/DDBJ databases">
        <title>Genome public.</title>
        <authorList>
            <person name="Liu C."/>
            <person name="Sun Q."/>
        </authorList>
    </citation>
    <scope>NUCLEOTIDE SEQUENCE</scope>
    <source>
        <strain evidence="1">NSJ-40</strain>
    </source>
</reference>
<dbReference type="RefSeq" id="WP_249319942.1">
    <property type="nucleotide sequence ID" value="NZ_JACRSN010000016.1"/>
</dbReference>
<accession>A0A926DBL5</accession>
<sequence>MMLKFRIFSCDTAISSPILILHIPCGVSVFYRCFAQFAQIKISKKSDALYQALGDTYRFAWAAQPAAMRSRARCGYYAFGKIFSTRQNASFCVDGAAGRHAEQGTLRVLCLWQNVLNTAKRIVLRGRHSRPPCGAGHVEGIMPLAKYSQRGKTHRFAWTAQPAAMRSRARRGYYAFGKMFSTWQNASFCVDGTAGRHAEQDTLRLL</sequence>
<evidence type="ECO:0000313" key="1">
    <source>
        <dbReference type="EMBL" id="MBC8534359.1"/>
    </source>
</evidence>